<organism evidence="1 2">
    <name type="scientific">Pedobacter steynii</name>
    <dbReference type="NCBI Taxonomy" id="430522"/>
    <lineage>
        <taxon>Bacteria</taxon>
        <taxon>Pseudomonadati</taxon>
        <taxon>Bacteroidota</taxon>
        <taxon>Sphingobacteriia</taxon>
        <taxon>Sphingobacteriales</taxon>
        <taxon>Sphingobacteriaceae</taxon>
        <taxon>Pedobacter</taxon>
    </lineage>
</organism>
<dbReference type="OrthoDB" id="1525013at2"/>
<evidence type="ECO:0000313" key="1">
    <source>
        <dbReference type="EMBL" id="AOM76600.1"/>
    </source>
</evidence>
<protein>
    <recommendedName>
        <fullName evidence="3">DUF2752 domain-containing protein</fullName>
    </recommendedName>
</protein>
<name>A0A1D7QD34_9SPHI</name>
<dbReference type="Proteomes" id="UP000094313">
    <property type="component" value="Chromosome"/>
</dbReference>
<sequence>MKMLNRMPVELIFWIIALVLLATAEPVKHGHIHHFTLCPLANMGFDWCPGCGIGRAITQLFHGNIRESLEQHWFGIPALMIIIHRIIELINRIIINNRKLKYKEERYV</sequence>
<dbReference type="Pfam" id="PF10825">
    <property type="entry name" value="DUF2752"/>
    <property type="match status" value="1"/>
</dbReference>
<proteinExistence type="predicted"/>
<evidence type="ECO:0000313" key="2">
    <source>
        <dbReference type="Proteomes" id="UP000094313"/>
    </source>
</evidence>
<accession>A0A1D7QD34</accession>
<dbReference type="AlphaFoldDB" id="A0A1D7QD34"/>
<dbReference type="KEGG" id="psty:BFS30_05175"/>
<dbReference type="InterPro" id="IPR021215">
    <property type="entry name" value="DUF2752"/>
</dbReference>
<evidence type="ECO:0008006" key="3">
    <source>
        <dbReference type="Google" id="ProtNLM"/>
    </source>
</evidence>
<keyword evidence="2" id="KW-1185">Reference proteome</keyword>
<reference evidence="1 2" key="1">
    <citation type="submission" date="2016-08" db="EMBL/GenBank/DDBJ databases">
        <authorList>
            <person name="Seilhamer J.J."/>
        </authorList>
    </citation>
    <scope>NUCLEOTIDE SEQUENCE [LARGE SCALE GENOMIC DNA]</scope>
    <source>
        <strain evidence="1 2">DX4</strain>
    </source>
</reference>
<gene>
    <name evidence="1" type="ORF">BFS30_05175</name>
</gene>
<dbReference type="EMBL" id="CP017141">
    <property type="protein sequence ID" value="AOM76600.1"/>
    <property type="molecule type" value="Genomic_DNA"/>
</dbReference>